<comment type="pathway">
    <text evidence="3">Carotenoid biosynthesis; staphyloxanthin biosynthesis; staphyloxanthin from farnesyl diphosphate: step 1/5.</text>
</comment>
<dbReference type="InterPro" id="IPR019845">
    <property type="entry name" value="Squalene/phytoene_synthase_CS"/>
</dbReference>
<evidence type="ECO:0000256" key="10">
    <source>
        <dbReference type="ARBA" id="ARBA00032389"/>
    </source>
</evidence>
<evidence type="ECO:0000256" key="6">
    <source>
        <dbReference type="ARBA" id="ARBA00016163"/>
    </source>
</evidence>
<evidence type="ECO:0000256" key="9">
    <source>
        <dbReference type="ARBA" id="ARBA00031761"/>
    </source>
</evidence>
<proteinExistence type="inferred from homology"/>
<dbReference type="SFLD" id="SFLDG01212">
    <property type="entry name" value="Phytoene_synthase_like"/>
    <property type="match status" value="1"/>
</dbReference>
<dbReference type="SFLD" id="SFLDS00005">
    <property type="entry name" value="Isoprenoid_Synthase_Type_I"/>
    <property type="match status" value="1"/>
</dbReference>
<accession>A0A380GZR4</accession>
<evidence type="ECO:0000256" key="8">
    <source>
        <dbReference type="ARBA" id="ARBA00022746"/>
    </source>
</evidence>
<dbReference type="PANTHER" id="PTHR31480">
    <property type="entry name" value="BIFUNCTIONAL LYCOPENE CYCLASE/PHYTOENE SYNTHASE"/>
    <property type="match status" value="1"/>
</dbReference>
<name>A0A380GZR4_9STAP</name>
<dbReference type="AlphaFoldDB" id="A0A380GZR4"/>
<evidence type="ECO:0000256" key="1">
    <source>
        <dbReference type="ARBA" id="ARBA00000746"/>
    </source>
</evidence>
<dbReference type="UniPathway" id="UPA00029">
    <property type="reaction ID" value="UER00556"/>
</dbReference>
<keyword evidence="7 11" id="KW-0808">Transferase</keyword>
<evidence type="ECO:0000256" key="5">
    <source>
        <dbReference type="ARBA" id="ARBA00012627"/>
    </source>
</evidence>
<dbReference type="Proteomes" id="UP000255425">
    <property type="component" value="Unassembled WGS sequence"/>
</dbReference>
<reference evidence="11 12" key="1">
    <citation type="submission" date="2018-06" db="EMBL/GenBank/DDBJ databases">
        <authorList>
            <consortium name="Pathogen Informatics"/>
            <person name="Doyle S."/>
        </authorList>
    </citation>
    <scope>NUCLEOTIDE SEQUENCE [LARGE SCALE GENOMIC DNA]</scope>
    <source>
        <strain evidence="11 12">NCTC11807</strain>
    </source>
</reference>
<dbReference type="CDD" id="cd00683">
    <property type="entry name" value="Trans_IPPS_HH"/>
    <property type="match status" value="1"/>
</dbReference>
<evidence type="ECO:0000256" key="2">
    <source>
        <dbReference type="ARBA" id="ARBA00002144"/>
    </source>
</evidence>
<organism evidence="11 12">
    <name type="scientific">Staphylococcus saccharolyticus</name>
    <dbReference type="NCBI Taxonomy" id="33028"/>
    <lineage>
        <taxon>Bacteria</taxon>
        <taxon>Bacillati</taxon>
        <taxon>Bacillota</taxon>
        <taxon>Bacilli</taxon>
        <taxon>Bacillales</taxon>
        <taxon>Staphylococcaceae</taxon>
        <taxon>Staphylococcus</taxon>
    </lineage>
</organism>
<keyword evidence="8" id="KW-0125">Carotenoid biosynthesis</keyword>
<dbReference type="PROSITE" id="PS01044">
    <property type="entry name" value="SQUALEN_PHYTOEN_SYN_1"/>
    <property type="match status" value="1"/>
</dbReference>
<comment type="similarity">
    <text evidence="4">Belongs to the phytoene/squalene synthase family. CrtM subfamily.</text>
</comment>
<protein>
    <recommendedName>
        <fullName evidence="6">4,4'-diapophytoene synthase</fullName>
        <ecNumber evidence="5">2.5.1.96</ecNumber>
    </recommendedName>
    <alternativeName>
        <fullName evidence="9">C30 carotenoid synthase</fullName>
    </alternativeName>
    <alternativeName>
        <fullName evidence="10">Dehydrosqualene synthase</fullName>
    </alternativeName>
</protein>
<evidence type="ECO:0000256" key="7">
    <source>
        <dbReference type="ARBA" id="ARBA00022679"/>
    </source>
</evidence>
<keyword evidence="12" id="KW-1185">Reference proteome</keyword>
<comment type="catalytic activity">
    <reaction evidence="1">
        <text>2 (2E,6E)-farnesyl diphosphate = 15-cis-4,4'-diapophytoene + 2 diphosphate</text>
        <dbReference type="Rhea" id="RHEA:31547"/>
        <dbReference type="ChEBI" id="CHEBI:33019"/>
        <dbReference type="ChEBI" id="CHEBI:62738"/>
        <dbReference type="ChEBI" id="CHEBI:175763"/>
        <dbReference type="EC" id="2.5.1.96"/>
    </reaction>
</comment>
<dbReference type="EC" id="2.5.1.96" evidence="5"/>
<comment type="function">
    <text evidence="2">Involved in the biosynthesis of the yellow-orange carotenoid staphyloxanthin, which plays a role in the virulence via its protective function against oxidative stress. Catalyzes the head-to-head condensation of two molecules of farnesyl diphosphate (FPP) into the colorless C(30) carotenoid 4,4'-diapophytoene (dehydrosqualene).</text>
</comment>
<dbReference type="Gene3D" id="1.10.600.10">
    <property type="entry name" value="Farnesyl Diphosphate Synthase"/>
    <property type="match status" value="1"/>
</dbReference>
<dbReference type="GO" id="GO:0051996">
    <property type="term" value="F:squalene synthase [NAD(P)H] activity"/>
    <property type="evidence" value="ECO:0007669"/>
    <property type="project" value="InterPro"/>
</dbReference>
<dbReference type="GO" id="GO:0004311">
    <property type="term" value="F:geranylgeranyl diphosphate synthase activity"/>
    <property type="evidence" value="ECO:0007669"/>
    <property type="project" value="InterPro"/>
</dbReference>
<sequence>MVAIKESFDYCQQIMKKHSKSFSYAFDFLPEQERKAVWVIYSACRIIDDSIDVYENPQMLKDTYDDILLVENASDHDCLEFNSNQHIMAALVHVSKHFQVGYQSFYNLINTVYQDQNFEIFDTDDALFDYCYGVAGTVGELLTPILASTPNDKTYHVARTLSEALQLTNILRDVGEDFENGRIYFSRNHLEDFNVSIEYQYHEGVAHNYIELWEDYATIAENHCESALSHIDVFNKEAQPIVELAAIIYREILNEVRQASYTLHRRVYVSKFNKAKLYKSIKKKYQL</sequence>
<dbReference type="SUPFAM" id="SSF48576">
    <property type="entry name" value="Terpenoid synthases"/>
    <property type="match status" value="1"/>
</dbReference>
<dbReference type="InterPro" id="IPR044843">
    <property type="entry name" value="Trans_IPPS_bact-type"/>
</dbReference>
<dbReference type="InterPro" id="IPR008949">
    <property type="entry name" value="Isoprenoid_synthase_dom_sf"/>
</dbReference>
<evidence type="ECO:0000256" key="4">
    <source>
        <dbReference type="ARBA" id="ARBA00009720"/>
    </source>
</evidence>
<dbReference type="GO" id="GO:0016117">
    <property type="term" value="P:carotenoid biosynthetic process"/>
    <property type="evidence" value="ECO:0007669"/>
    <property type="project" value="UniProtKB-KW"/>
</dbReference>
<evidence type="ECO:0000256" key="3">
    <source>
        <dbReference type="ARBA" id="ARBA00004677"/>
    </source>
</evidence>
<dbReference type="InterPro" id="IPR002060">
    <property type="entry name" value="Squ/phyt_synthse"/>
</dbReference>
<dbReference type="InterPro" id="IPR033904">
    <property type="entry name" value="Trans_IPPS_HH"/>
</dbReference>
<evidence type="ECO:0000313" key="11">
    <source>
        <dbReference type="EMBL" id="SUM68225.1"/>
    </source>
</evidence>
<dbReference type="RefSeq" id="WP_115312640.1">
    <property type="nucleotide sequence ID" value="NZ_CP066042.1"/>
</dbReference>
<dbReference type="SFLD" id="SFLDG01018">
    <property type="entry name" value="Squalene/Phytoene_Synthase_Lik"/>
    <property type="match status" value="1"/>
</dbReference>
<dbReference type="GeneID" id="63935056"/>
<dbReference type="Pfam" id="PF00494">
    <property type="entry name" value="SQS_PSY"/>
    <property type="match status" value="1"/>
</dbReference>
<gene>
    <name evidence="11" type="primary">crtM</name>
    <name evidence="11" type="ORF">NCTC11807_00468</name>
</gene>
<dbReference type="EMBL" id="UHDZ01000001">
    <property type="protein sequence ID" value="SUM68225.1"/>
    <property type="molecule type" value="Genomic_DNA"/>
</dbReference>
<evidence type="ECO:0000313" key="12">
    <source>
        <dbReference type="Proteomes" id="UP000255425"/>
    </source>
</evidence>